<evidence type="ECO:0000313" key="3">
    <source>
        <dbReference type="Proteomes" id="UP000261620"/>
    </source>
</evidence>
<feature type="region of interest" description="Disordered" evidence="1">
    <location>
        <begin position="91"/>
        <end position="162"/>
    </location>
</feature>
<keyword evidence="3" id="KW-1185">Reference proteome</keyword>
<dbReference type="PANTHER" id="PTHR31206">
    <property type="entry name" value="LP10445P"/>
    <property type="match status" value="1"/>
</dbReference>
<dbReference type="Ensembl" id="ENSMMOT00000000917.1">
    <property type="protein sequence ID" value="ENSMMOP00000000903.1"/>
    <property type="gene ID" value="ENSMMOG00000000767.1"/>
</dbReference>
<reference evidence="2" key="1">
    <citation type="submission" date="2025-08" db="UniProtKB">
        <authorList>
            <consortium name="Ensembl"/>
        </authorList>
    </citation>
    <scope>IDENTIFICATION</scope>
</reference>
<dbReference type="Proteomes" id="UP000261620">
    <property type="component" value="Unplaced"/>
</dbReference>
<dbReference type="OMA" id="FSYQIEN"/>
<name>A0A3Q3VKX2_MOLML</name>
<dbReference type="AlphaFoldDB" id="A0A3Q3VKX2"/>
<dbReference type="InterPro" id="IPR028260">
    <property type="entry name" value="FAM177"/>
</dbReference>
<feature type="compositionally biased region" description="Basic and acidic residues" evidence="1">
    <location>
        <begin position="109"/>
        <end position="122"/>
    </location>
</feature>
<proteinExistence type="predicted"/>
<reference evidence="2" key="2">
    <citation type="submission" date="2025-09" db="UniProtKB">
        <authorList>
            <consortium name="Ensembl"/>
        </authorList>
    </citation>
    <scope>IDENTIFICATION</scope>
</reference>
<dbReference type="PANTHER" id="PTHR31206:SF10">
    <property type="entry name" value="PROTEIN FAM177A1"/>
    <property type="match status" value="1"/>
</dbReference>
<protein>
    <submittedName>
        <fullName evidence="2">Uncharacterized protein</fullName>
    </submittedName>
</protein>
<organism evidence="2 3">
    <name type="scientific">Mola mola</name>
    <name type="common">Ocean sunfish</name>
    <name type="synonym">Tetraodon mola</name>
    <dbReference type="NCBI Taxonomy" id="94237"/>
    <lineage>
        <taxon>Eukaryota</taxon>
        <taxon>Metazoa</taxon>
        <taxon>Chordata</taxon>
        <taxon>Craniata</taxon>
        <taxon>Vertebrata</taxon>
        <taxon>Euteleostomi</taxon>
        <taxon>Actinopterygii</taxon>
        <taxon>Neopterygii</taxon>
        <taxon>Teleostei</taxon>
        <taxon>Neoteleostei</taxon>
        <taxon>Acanthomorphata</taxon>
        <taxon>Eupercaria</taxon>
        <taxon>Tetraodontiformes</taxon>
        <taxon>Molidae</taxon>
        <taxon>Mola</taxon>
    </lineage>
</organism>
<dbReference type="Pfam" id="PF14774">
    <property type="entry name" value="FAM177"/>
    <property type="match status" value="1"/>
</dbReference>
<sequence length="291" mass="32714">MADISLYLANVNVSLGRTTEREQVGEQPSFPVCLLTVTGDDSAPWPRLVVTCRRCHGVTNKNCLLITDAVCLSVCLCPSFLPSFLPSFPPSQARSPNPGRDFESVELGELDKREEEQQQRREKTPRRIIHFSSGETMEEYSTDEEEEGEEKEPERKDLLSSPDDSKLTWGPYFWFHMWRAATSTLSACDYLGERMASFFGITSAKYQYAIDEYYRMKREREEEKEENRLSEEAERSFDQLGSQGDENEAITVRDDGPDGAAAAQLGATYQIQDESPAPASTIVVPAIVPAT</sequence>
<feature type="region of interest" description="Disordered" evidence="1">
    <location>
        <begin position="224"/>
        <end position="274"/>
    </location>
</feature>
<evidence type="ECO:0000256" key="1">
    <source>
        <dbReference type="SAM" id="MobiDB-lite"/>
    </source>
</evidence>
<feature type="compositionally biased region" description="Basic and acidic residues" evidence="1">
    <location>
        <begin position="152"/>
        <end position="162"/>
    </location>
</feature>
<feature type="compositionally biased region" description="Basic and acidic residues" evidence="1">
    <location>
        <begin position="224"/>
        <end position="237"/>
    </location>
</feature>
<accession>A0A3Q3VKX2</accession>
<evidence type="ECO:0000313" key="2">
    <source>
        <dbReference type="Ensembl" id="ENSMMOP00000000903.1"/>
    </source>
</evidence>
<feature type="compositionally biased region" description="Acidic residues" evidence="1">
    <location>
        <begin position="136"/>
        <end position="151"/>
    </location>
</feature>